<evidence type="ECO:0000313" key="17">
    <source>
        <dbReference type="Proteomes" id="UP000182589"/>
    </source>
</evidence>
<dbReference type="SMART" id="SM00836">
    <property type="entry name" value="DALR_1"/>
    <property type="match status" value="1"/>
</dbReference>
<evidence type="ECO:0000259" key="13">
    <source>
        <dbReference type="SMART" id="SM00836"/>
    </source>
</evidence>
<evidence type="ECO:0000259" key="14">
    <source>
        <dbReference type="SMART" id="SM01016"/>
    </source>
</evidence>
<dbReference type="RefSeq" id="WP_052012255.1">
    <property type="nucleotide sequence ID" value="NZ_BSRA01000013.1"/>
</dbReference>
<dbReference type="SUPFAM" id="SSF47323">
    <property type="entry name" value="Anticodon-binding domain of a subclass of class I aminoacyl-tRNA synthetases"/>
    <property type="match status" value="1"/>
</dbReference>
<dbReference type="CDD" id="cd00671">
    <property type="entry name" value="ArgRS_core"/>
    <property type="match status" value="1"/>
</dbReference>
<dbReference type="CDD" id="cd07956">
    <property type="entry name" value="Anticodon_Ia_Arg"/>
    <property type="match status" value="1"/>
</dbReference>
<dbReference type="Gene3D" id="3.40.50.620">
    <property type="entry name" value="HUPs"/>
    <property type="match status" value="1"/>
</dbReference>
<evidence type="ECO:0000256" key="3">
    <source>
        <dbReference type="ARBA" id="ARBA00011245"/>
    </source>
</evidence>
<evidence type="ECO:0000256" key="8">
    <source>
        <dbReference type="ARBA" id="ARBA00022917"/>
    </source>
</evidence>
<evidence type="ECO:0000256" key="2">
    <source>
        <dbReference type="ARBA" id="ARBA00005594"/>
    </source>
</evidence>
<dbReference type="STRING" id="89784.SAMN04489725_11454"/>
<dbReference type="PANTHER" id="PTHR11956">
    <property type="entry name" value="ARGINYL-TRNA SYNTHETASE"/>
    <property type="match status" value="1"/>
</dbReference>
<evidence type="ECO:0000313" key="16">
    <source>
        <dbReference type="EMBL" id="SDW78149.1"/>
    </source>
</evidence>
<protein>
    <recommendedName>
        <fullName evidence="11">Arginine--tRNA ligase</fullName>
        <ecNumber evidence="11">6.1.1.19</ecNumber>
    </recommendedName>
    <alternativeName>
        <fullName evidence="11">Arginyl-tRNA synthetase</fullName>
        <shortName evidence="11">ArgRS</shortName>
    </alternativeName>
</protein>
<dbReference type="InterPro" id="IPR014729">
    <property type="entry name" value="Rossmann-like_a/b/a_fold"/>
</dbReference>
<dbReference type="FunFam" id="1.10.730.10:FF:000006">
    <property type="entry name" value="Arginyl-tRNA synthetase 2, mitochondrial"/>
    <property type="match status" value="1"/>
</dbReference>
<organism evidence="16 17">
    <name type="scientific">Alicyclobacillus hesperidum</name>
    <dbReference type="NCBI Taxonomy" id="89784"/>
    <lineage>
        <taxon>Bacteria</taxon>
        <taxon>Bacillati</taxon>
        <taxon>Bacillota</taxon>
        <taxon>Bacilli</taxon>
        <taxon>Bacillales</taxon>
        <taxon>Alicyclobacillaceae</taxon>
        <taxon>Alicyclobacillus</taxon>
    </lineage>
</organism>
<dbReference type="Proteomes" id="UP001157137">
    <property type="component" value="Unassembled WGS sequence"/>
</dbReference>
<dbReference type="GO" id="GO:0005737">
    <property type="term" value="C:cytoplasm"/>
    <property type="evidence" value="ECO:0007669"/>
    <property type="project" value="UniProtKB-SubCell"/>
</dbReference>
<dbReference type="Pfam" id="PF05746">
    <property type="entry name" value="DALR_1"/>
    <property type="match status" value="1"/>
</dbReference>
<dbReference type="HAMAP" id="MF_00123">
    <property type="entry name" value="Arg_tRNA_synth"/>
    <property type="match status" value="1"/>
</dbReference>
<evidence type="ECO:0000256" key="4">
    <source>
        <dbReference type="ARBA" id="ARBA00022490"/>
    </source>
</evidence>
<reference evidence="16" key="2">
    <citation type="submission" date="2016-10" db="EMBL/GenBank/DDBJ databases">
        <authorList>
            <person name="de Groot N.N."/>
        </authorList>
    </citation>
    <scope>NUCLEOTIDE SEQUENCE [LARGE SCALE GENOMIC DNA]</scope>
    <source>
        <strain evidence="16">DSM 12489</strain>
    </source>
</reference>
<evidence type="ECO:0000256" key="6">
    <source>
        <dbReference type="ARBA" id="ARBA00022741"/>
    </source>
</evidence>
<keyword evidence="9 11" id="KW-0030">Aminoacyl-tRNA synthetase</keyword>
<sequence>MKSIKHAIATAVAEHTGFPAADIVNLIEYPPNPELGDLALPCFQFAKQLRKNPALIASELADKLAGIDGIGNANAQGGYLNLTLERSTYALSIVDRALQSVHDLFSEERGTGHTVAVDYSAPNIAKPFGVGHLRSTIIGQAIVRLMREDGYRVEGVNHLGDWGTQFGKNIAAYLKWGDEETVRKNPVRELFKLYVRFHEEAREHPELEDEGRYWFKQLEEGHEQANRLWRWFIDESLRAFQETYKTLGVEFDHYLGESFYNDKMDAIVDELRAKGLLVEDDGAEVVDLSAYDMPPCIIKKSDGTSIYATRDLAAADYRHRVLGADTLVYVVGAEQKLHFQQVFKVLELLGRDYAKRCTHVAFGLMKFNGERLSTRRGHVVYLEDVLNKAIEEAKRIIQEKNPNLADQDGVARSVGVGAVIFNDLKTYRIHEVDFRYEDVLNFDGETGPYVQYTHARACSVLRKAGTDAQPLNWPTQVQPDDVEWALILRLAQAGEALARAVDEFDPSVMARYVLHVCHAFNRFYHNNPILQADDPLRAARLALTQATRNVIAKALYLIGLDAPQEM</sequence>
<dbReference type="InterPro" id="IPR008909">
    <property type="entry name" value="DALR_anticod-bd"/>
</dbReference>
<keyword evidence="4 11" id="KW-0963">Cytoplasm</keyword>
<evidence type="ECO:0000256" key="11">
    <source>
        <dbReference type="HAMAP-Rule" id="MF_00123"/>
    </source>
</evidence>
<comment type="subcellular location">
    <subcellularLocation>
        <location evidence="1 11">Cytoplasm</location>
    </subcellularLocation>
</comment>
<dbReference type="GO" id="GO:0005524">
    <property type="term" value="F:ATP binding"/>
    <property type="evidence" value="ECO:0007669"/>
    <property type="project" value="UniProtKB-UniRule"/>
</dbReference>
<keyword evidence="8 11" id="KW-0648">Protein biosynthesis</keyword>
<proteinExistence type="inferred from homology"/>
<dbReference type="Proteomes" id="UP000182589">
    <property type="component" value="Unassembled WGS sequence"/>
</dbReference>
<dbReference type="EMBL" id="BSRA01000013">
    <property type="protein sequence ID" value="GLV14555.1"/>
    <property type="molecule type" value="Genomic_DNA"/>
</dbReference>
<evidence type="ECO:0000256" key="10">
    <source>
        <dbReference type="ARBA" id="ARBA00049339"/>
    </source>
</evidence>
<reference evidence="17" key="1">
    <citation type="submission" date="2016-10" db="EMBL/GenBank/DDBJ databases">
        <authorList>
            <person name="Varghese N."/>
        </authorList>
    </citation>
    <scope>NUCLEOTIDE SEQUENCE [LARGE SCALE GENOMIC DNA]</scope>
    <source>
        <strain evidence="17">DSM 12489</strain>
    </source>
</reference>
<dbReference type="EC" id="6.1.1.19" evidence="11"/>
<dbReference type="Gene3D" id="3.30.1360.70">
    <property type="entry name" value="Arginyl tRNA synthetase N-terminal domain"/>
    <property type="match status" value="1"/>
</dbReference>
<evidence type="ECO:0000256" key="1">
    <source>
        <dbReference type="ARBA" id="ARBA00004496"/>
    </source>
</evidence>
<evidence type="ECO:0000256" key="5">
    <source>
        <dbReference type="ARBA" id="ARBA00022598"/>
    </source>
</evidence>
<keyword evidence="5 11" id="KW-0436">Ligase</keyword>
<dbReference type="FunFam" id="3.40.50.620:FF:000116">
    <property type="entry name" value="Arginine--tRNA ligase"/>
    <property type="match status" value="1"/>
</dbReference>
<feature type="domain" description="DALR anticodon binding" evidence="13">
    <location>
        <begin position="450"/>
        <end position="566"/>
    </location>
</feature>
<dbReference type="SUPFAM" id="SSF52374">
    <property type="entry name" value="Nucleotidylyl transferase"/>
    <property type="match status" value="1"/>
</dbReference>
<dbReference type="GO" id="GO:0006420">
    <property type="term" value="P:arginyl-tRNA aminoacylation"/>
    <property type="evidence" value="ECO:0007669"/>
    <property type="project" value="UniProtKB-UniRule"/>
</dbReference>
<dbReference type="InterPro" id="IPR009080">
    <property type="entry name" value="tRNAsynth_Ia_anticodon-bd"/>
</dbReference>
<dbReference type="InterPro" id="IPR005148">
    <property type="entry name" value="Arg-tRNA-synth_N"/>
</dbReference>
<evidence type="ECO:0000256" key="12">
    <source>
        <dbReference type="RuleBase" id="RU363038"/>
    </source>
</evidence>
<name>A0A1H2WDN6_9BACL</name>
<dbReference type="AlphaFoldDB" id="A0A1H2WDN6"/>
<feature type="domain" description="Arginyl tRNA synthetase N-terminal" evidence="14">
    <location>
        <begin position="2"/>
        <end position="84"/>
    </location>
</feature>
<comment type="subunit">
    <text evidence="3 11">Monomer.</text>
</comment>
<dbReference type="EMBL" id="FNOJ01000014">
    <property type="protein sequence ID" value="SDW78149.1"/>
    <property type="molecule type" value="Genomic_DNA"/>
</dbReference>
<evidence type="ECO:0000313" key="15">
    <source>
        <dbReference type="EMBL" id="GLV14555.1"/>
    </source>
</evidence>
<dbReference type="Gene3D" id="1.10.730.10">
    <property type="entry name" value="Isoleucyl-tRNA Synthetase, Domain 1"/>
    <property type="match status" value="1"/>
</dbReference>
<dbReference type="PANTHER" id="PTHR11956:SF5">
    <property type="entry name" value="ARGININE--TRNA LIGASE, CYTOPLASMIC"/>
    <property type="match status" value="1"/>
</dbReference>
<keyword evidence="17" id="KW-1185">Reference proteome</keyword>
<dbReference type="NCBIfam" id="TIGR00456">
    <property type="entry name" value="argS"/>
    <property type="match status" value="1"/>
</dbReference>
<evidence type="ECO:0000256" key="9">
    <source>
        <dbReference type="ARBA" id="ARBA00023146"/>
    </source>
</evidence>
<dbReference type="SUPFAM" id="SSF55190">
    <property type="entry name" value="Arginyl-tRNA synthetase (ArgRS), N-terminal 'additional' domain"/>
    <property type="match status" value="1"/>
</dbReference>
<feature type="short sequence motif" description="'HIGH' region" evidence="11">
    <location>
        <begin position="122"/>
        <end position="132"/>
    </location>
</feature>
<dbReference type="InterPro" id="IPR035684">
    <property type="entry name" value="ArgRS_core"/>
</dbReference>
<dbReference type="PRINTS" id="PR01038">
    <property type="entry name" value="TRNASYNTHARG"/>
</dbReference>
<dbReference type="Pfam" id="PF00750">
    <property type="entry name" value="tRNA-synt_1d"/>
    <property type="match status" value="1"/>
</dbReference>
<keyword evidence="6 11" id="KW-0547">Nucleotide-binding</keyword>
<keyword evidence="7 11" id="KW-0067">ATP-binding</keyword>
<dbReference type="InterPro" id="IPR001278">
    <property type="entry name" value="Arg-tRNA-ligase"/>
</dbReference>
<reference evidence="15" key="3">
    <citation type="submission" date="2023-02" db="EMBL/GenBank/DDBJ databases">
        <title>Proposal of a novel subspecies: Alicyclobacillus hesperidum subspecies aegle.</title>
        <authorList>
            <person name="Goto K."/>
            <person name="Fujii T."/>
            <person name="Yasui K."/>
            <person name="Mochida K."/>
            <person name="Kato-Tanaka Y."/>
            <person name="Morohoshi S."/>
            <person name="An S.Y."/>
            <person name="Kasai H."/>
            <person name="Yokota A."/>
        </authorList>
    </citation>
    <scope>NUCLEOTIDE SEQUENCE</scope>
    <source>
        <strain evidence="15">DSM 12766</strain>
    </source>
</reference>
<dbReference type="InterPro" id="IPR036695">
    <property type="entry name" value="Arg-tRNA-synth_N_sf"/>
</dbReference>
<dbReference type="SMART" id="SM01016">
    <property type="entry name" value="Arg_tRNA_synt_N"/>
    <property type="match status" value="1"/>
</dbReference>
<comment type="similarity">
    <text evidence="2 11 12">Belongs to the class-I aminoacyl-tRNA synthetase family.</text>
</comment>
<comment type="catalytic activity">
    <reaction evidence="10 11">
        <text>tRNA(Arg) + L-arginine + ATP = L-arginyl-tRNA(Arg) + AMP + diphosphate</text>
        <dbReference type="Rhea" id="RHEA:20301"/>
        <dbReference type="Rhea" id="RHEA-COMP:9658"/>
        <dbReference type="Rhea" id="RHEA-COMP:9673"/>
        <dbReference type="ChEBI" id="CHEBI:30616"/>
        <dbReference type="ChEBI" id="CHEBI:32682"/>
        <dbReference type="ChEBI" id="CHEBI:33019"/>
        <dbReference type="ChEBI" id="CHEBI:78442"/>
        <dbReference type="ChEBI" id="CHEBI:78513"/>
        <dbReference type="ChEBI" id="CHEBI:456215"/>
        <dbReference type="EC" id="6.1.1.19"/>
    </reaction>
</comment>
<dbReference type="GO" id="GO:0004814">
    <property type="term" value="F:arginine-tRNA ligase activity"/>
    <property type="evidence" value="ECO:0007669"/>
    <property type="project" value="UniProtKB-UniRule"/>
</dbReference>
<gene>
    <name evidence="11 15" type="primary">argS</name>
    <name evidence="15" type="ORF">Heshes_22390</name>
    <name evidence="16" type="ORF">SAMN04489725_11454</name>
</gene>
<accession>A0A1H2WDN6</accession>
<evidence type="ECO:0000256" key="7">
    <source>
        <dbReference type="ARBA" id="ARBA00022840"/>
    </source>
</evidence>
<dbReference type="Pfam" id="PF03485">
    <property type="entry name" value="Arg_tRNA_synt_N"/>
    <property type="match status" value="1"/>
</dbReference>